<evidence type="ECO:0000256" key="7">
    <source>
        <dbReference type="ARBA" id="ARBA00023136"/>
    </source>
</evidence>
<dbReference type="AlphaFoldDB" id="A0A1W6ZL26"/>
<keyword evidence="4" id="KW-0812">Transmembrane</keyword>
<name>A0A1W6ZL26_9HYPH</name>
<accession>A0A1W6ZL26</accession>
<evidence type="ECO:0000313" key="9">
    <source>
        <dbReference type="EMBL" id="ARP97820.1"/>
    </source>
</evidence>
<organism evidence="9 10">
    <name type="scientific">Pseudorhodoplanes sinuspersici</name>
    <dbReference type="NCBI Taxonomy" id="1235591"/>
    <lineage>
        <taxon>Bacteria</taxon>
        <taxon>Pseudomonadati</taxon>
        <taxon>Pseudomonadota</taxon>
        <taxon>Alphaproteobacteria</taxon>
        <taxon>Hyphomicrobiales</taxon>
        <taxon>Pseudorhodoplanes</taxon>
    </lineage>
</organism>
<evidence type="ECO:0000256" key="5">
    <source>
        <dbReference type="ARBA" id="ARBA00022970"/>
    </source>
</evidence>
<dbReference type="GO" id="GO:0022857">
    <property type="term" value="F:transmembrane transporter activity"/>
    <property type="evidence" value="ECO:0007669"/>
    <property type="project" value="InterPro"/>
</dbReference>
<dbReference type="PANTHER" id="PTHR11795">
    <property type="entry name" value="BRANCHED-CHAIN AMINO ACID TRANSPORT SYSTEM PERMEASE PROTEIN LIVH"/>
    <property type="match status" value="1"/>
</dbReference>
<dbReference type="KEGG" id="psin:CAK95_01020"/>
<evidence type="ECO:0000313" key="10">
    <source>
        <dbReference type="Proteomes" id="UP000194137"/>
    </source>
</evidence>
<dbReference type="EMBL" id="CP021112">
    <property type="protein sequence ID" value="ARP97820.1"/>
    <property type="molecule type" value="Genomic_DNA"/>
</dbReference>
<keyword evidence="5" id="KW-0029">Amino-acid transport</keyword>
<gene>
    <name evidence="9" type="ORF">CAK95_01020</name>
</gene>
<dbReference type="RefSeq" id="WP_086086140.1">
    <property type="nucleotide sequence ID" value="NZ_CP021112.1"/>
</dbReference>
<dbReference type="GO" id="GO:0005886">
    <property type="term" value="C:plasma membrane"/>
    <property type="evidence" value="ECO:0007669"/>
    <property type="project" value="UniProtKB-SubCell"/>
</dbReference>
<evidence type="ECO:0000256" key="1">
    <source>
        <dbReference type="ARBA" id="ARBA00004651"/>
    </source>
</evidence>
<dbReference type="Pfam" id="PF02653">
    <property type="entry name" value="BPD_transp_2"/>
    <property type="match status" value="1"/>
</dbReference>
<comment type="similarity">
    <text evidence="8">Belongs to the binding-protein-dependent transport system permease family. LivHM subfamily.</text>
</comment>
<dbReference type="InterPro" id="IPR001851">
    <property type="entry name" value="ABC_transp_permease"/>
</dbReference>
<evidence type="ECO:0000256" key="3">
    <source>
        <dbReference type="ARBA" id="ARBA00022475"/>
    </source>
</evidence>
<dbReference type="GO" id="GO:0006865">
    <property type="term" value="P:amino acid transport"/>
    <property type="evidence" value="ECO:0007669"/>
    <property type="project" value="UniProtKB-KW"/>
</dbReference>
<keyword evidence="7" id="KW-0472">Membrane</keyword>
<dbReference type="CDD" id="cd06582">
    <property type="entry name" value="TM_PBP1_LivH_like"/>
    <property type="match status" value="1"/>
</dbReference>
<evidence type="ECO:0000256" key="6">
    <source>
        <dbReference type="ARBA" id="ARBA00022989"/>
    </source>
</evidence>
<protein>
    <submittedName>
        <fullName evidence="9">Uncharacterized protein</fullName>
    </submittedName>
</protein>
<dbReference type="InterPro" id="IPR052157">
    <property type="entry name" value="BCAA_transport_permease"/>
</dbReference>
<comment type="subcellular location">
    <subcellularLocation>
        <location evidence="1">Cell membrane</location>
        <topology evidence="1">Multi-pass membrane protein</topology>
    </subcellularLocation>
</comment>
<sequence>MSIAFLAEQSFNALQLGLMLFLMAVGVTLAFGTMRVINLAHGSFFMLAAYFYAWIIAQTENGVVAWIGALAGLAVLAVVIERVIIRPLYLRDHLEEVLATFGLILIFNDLVMMIWGRDPVYVPLPDALSGHIMLGDIAYPAYRLVITAVAIIIGLTIWYLIAHTRTGGLIRASADNRTVVQALGANVDRLGAGVFALVAILAGIAGIMTAPLIAVTSGMGDTVLIQSLVVVIIGGLGSIIGALVGALLVAFVEVFGRTFLPLALGSTTGFALANMAIYLLMAATLIWRPFGIFGRPR</sequence>
<keyword evidence="6" id="KW-1133">Transmembrane helix</keyword>
<proteinExistence type="inferred from homology"/>
<dbReference type="PANTHER" id="PTHR11795:SF442">
    <property type="entry name" value="ABC TRANSPORTER ATP-BINDING PROTEIN"/>
    <property type="match status" value="1"/>
</dbReference>
<reference evidence="9 10" key="1">
    <citation type="submission" date="2017-05" db="EMBL/GenBank/DDBJ databases">
        <title>Full genome sequence of Pseudorhodoplanes sinuspersici.</title>
        <authorList>
            <person name="Dastgheib S.M.M."/>
            <person name="Shavandi M."/>
            <person name="Tirandaz H."/>
        </authorList>
    </citation>
    <scope>NUCLEOTIDE SEQUENCE [LARGE SCALE GENOMIC DNA]</scope>
    <source>
        <strain evidence="9 10">RIPI110</strain>
    </source>
</reference>
<keyword evidence="10" id="KW-1185">Reference proteome</keyword>
<evidence type="ECO:0000256" key="8">
    <source>
        <dbReference type="ARBA" id="ARBA00037998"/>
    </source>
</evidence>
<dbReference type="STRING" id="1235591.CAK95_01020"/>
<evidence type="ECO:0000256" key="4">
    <source>
        <dbReference type="ARBA" id="ARBA00022692"/>
    </source>
</evidence>
<dbReference type="Proteomes" id="UP000194137">
    <property type="component" value="Chromosome"/>
</dbReference>
<evidence type="ECO:0000256" key="2">
    <source>
        <dbReference type="ARBA" id="ARBA00022448"/>
    </source>
</evidence>
<keyword evidence="2" id="KW-0813">Transport</keyword>
<dbReference type="OrthoDB" id="9807115at2"/>
<keyword evidence="3" id="KW-1003">Cell membrane</keyword>